<evidence type="ECO:0000256" key="8">
    <source>
        <dbReference type="ARBA" id="ARBA00024235"/>
    </source>
</evidence>
<dbReference type="Proteomes" id="UP001595556">
    <property type="component" value="Unassembled WGS sequence"/>
</dbReference>
<name>A0ABV7H591_9BURK</name>
<dbReference type="PANTHER" id="PTHR38035:SF1">
    <property type="entry name" value="ANCILLARY SECYEG TRANSLOCON SUBUNIT"/>
    <property type="match status" value="1"/>
</dbReference>
<dbReference type="PANTHER" id="PTHR38035">
    <property type="entry name" value="UPF0070 PROTEIN YFGM"/>
    <property type="match status" value="1"/>
</dbReference>
<evidence type="ECO:0000256" key="7">
    <source>
        <dbReference type="ARBA" id="ARBA00024197"/>
    </source>
</evidence>
<reference evidence="12" key="1">
    <citation type="journal article" date="2019" name="Int. J. Syst. Evol. Microbiol.">
        <title>The Global Catalogue of Microorganisms (GCM) 10K type strain sequencing project: providing services to taxonomists for standard genome sequencing and annotation.</title>
        <authorList>
            <consortium name="The Broad Institute Genomics Platform"/>
            <consortium name="The Broad Institute Genome Sequencing Center for Infectious Disease"/>
            <person name="Wu L."/>
            <person name="Ma J."/>
        </authorList>
    </citation>
    <scope>NUCLEOTIDE SEQUENCE [LARGE SCALE GENOMIC DNA]</scope>
    <source>
        <strain evidence="12">KCTC 52168</strain>
    </source>
</reference>
<dbReference type="EMBL" id="JBHRTI010000003">
    <property type="protein sequence ID" value="MFC3146756.1"/>
    <property type="molecule type" value="Genomic_DNA"/>
</dbReference>
<sequence>MAAYDLEEQEQIAQVKALWAKYGNAVTWLLTIILAGVAAYMGWQYWQRKQAAEAGVVYEALEKAIRDKNVAAGKDAAGKLVSEYGKTVYGQMAALQAARLFVESKDLNSAKAQLQWVIDKGRDESYKTVARVRLAGLLLDEKQFDAALVLLAPPKIEKLAPLVSDRRGDVLAAQGKLEEARAAYLDAWNKLEERDPLRGLIQQKLEGVGGEVPAAKAA</sequence>
<dbReference type="Pfam" id="PF09976">
    <property type="entry name" value="TPR_21"/>
    <property type="match status" value="1"/>
</dbReference>
<keyword evidence="4 9" id="KW-1133">Transmembrane helix</keyword>
<dbReference type="InterPro" id="IPR018704">
    <property type="entry name" value="SecYEG/CpoB_TPR"/>
</dbReference>
<evidence type="ECO:0000256" key="3">
    <source>
        <dbReference type="ARBA" id="ARBA00022692"/>
    </source>
</evidence>
<dbReference type="RefSeq" id="WP_377301228.1">
    <property type="nucleotide sequence ID" value="NZ_CP180191.1"/>
</dbReference>
<comment type="caution">
    <text evidence="11">The sequence shown here is derived from an EMBL/GenBank/DDBJ whole genome shotgun (WGS) entry which is preliminary data.</text>
</comment>
<keyword evidence="2" id="KW-1003">Cell membrane</keyword>
<comment type="similarity">
    <text evidence="7">Belongs to the YfgM family.</text>
</comment>
<evidence type="ECO:0000313" key="11">
    <source>
        <dbReference type="EMBL" id="MFC3146756.1"/>
    </source>
</evidence>
<evidence type="ECO:0000256" key="5">
    <source>
        <dbReference type="ARBA" id="ARBA00023136"/>
    </source>
</evidence>
<keyword evidence="6" id="KW-0143">Chaperone</keyword>
<dbReference type="InterPro" id="IPR011990">
    <property type="entry name" value="TPR-like_helical_dom_sf"/>
</dbReference>
<organism evidence="11 12">
    <name type="scientific">Piscinibacterium candidicorallinum</name>
    <dbReference type="NCBI Taxonomy" id="1793872"/>
    <lineage>
        <taxon>Bacteria</taxon>
        <taxon>Pseudomonadati</taxon>
        <taxon>Pseudomonadota</taxon>
        <taxon>Betaproteobacteria</taxon>
        <taxon>Burkholderiales</taxon>
        <taxon>Piscinibacterium</taxon>
    </lineage>
</organism>
<evidence type="ECO:0000256" key="1">
    <source>
        <dbReference type="ARBA" id="ARBA00004401"/>
    </source>
</evidence>
<evidence type="ECO:0000313" key="12">
    <source>
        <dbReference type="Proteomes" id="UP001595556"/>
    </source>
</evidence>
<dbReference type="InterPro" id="IPR026039">
    <property type="entry name" value="YfgM"/>
</dbReference>
<dbReference type="SUPFAM" id="SSF48452">
    <property type="entry name" value="TPR-like"/>
    <property type="match status" value="1"/>
</dbReference>
<keyword evidence="3 9" id="KW-0812">Transmembrane</keyword>
<dbReference type="PIRSF" id="PIRSF006170">
    <property type="entry name" value="YfgM"/>
    <property type="match status" value="1"/>
</dbReference>
<keyword evidence="5 9" id="KW-0472">Membrane</keyword>
<comment type="subcellular location">
    <subcellularLocation>
        <location evidence="1">Cell membrane</location>
        <topology evidence="1">Single-pass type II membrane protein</topology>
    </subcellularLocation>
</comment>
<keyword evidence="12" id="KW-1185">Reference proteome</keyword>
<protein>
    <recommendedName>
        <fullName evidence="8">Ancillary SecYEG translocon subunit</fullName>
    </recommendedName>
</protein>
<evidence type="ECO:0000256" key="2">
    <source>
        <dbReference type="ARBA" id="ARBA00022475"/>
    </source>
</evidence>
<evidence type="ECO:0000259" key="10">
    <source>
        <dbReference type="Pfam" id="PF09976"/>
    </source>
</evidence>
<proteinExistence type="inferred from homology"/>
<evidence type="ECO:0000256" key="6">
    <source>
        <dbReference type="ARBA" id="ARBA00023186"/>
    </source>
</evidence>
<evidence type="ECO:0000256" key="4">
    <source>
        <dbReference type="ARBA" id="ARBA00022989"/>
    </source>
</evidence>
<gene>
    <name evidence="11" type="ORF">ACFOEN_03770</name>
</gene>
<feature type="domain" description="Ancillary SecYEG translocon subunit/Cell division coordinator CpoB TPR" evidence="10">
    <location>
        <begin position="16"/>
        <end position="209"/>
    </location>
</feature>
<accession>A0ABV7H591</accession>
<evidence type="ECO:0000256" key="9">
    <source>
        <dbReference type="SAM" id="Phobius"/>
    </source>
</evidence>
<feature type="transmembrane region" description="Helical" evidence="9">
    <location>
        <begin position="25"/>
        <end position="43"/>
    </location>
</feature>